<dbReference type="EMBL" id="FOVL01000002">
    <property type="protein sequence ID" value="SFN33310.1"/>
    <property type="molecule type" value="Genomic_DNA"/>
</dbReference>
<organism evidence="3 4">
    <name type="scientific">Salegentibacter flavus</name>
    <dbReference type="NCBI Taxonomy" id="287099"/>
    <lineage>
        <taxon>Bacteria</taxon>
        <taxon>Pseudomonadati</taxon>
        <taxon>Bacteroidota</taxon>
        <taxon>Flavobacteriia</taxon>
        <taxon>Flavobacteriales</taxon>
        <taxon>Flavobacteriaceae</taxon>
        <taxon>Salegentibacter</taxon>
    </lineage>
</organism>
<feature type="compositionally biased region" description="Basic and acidic residues" evidence="1">
    <location>
        <begin position="58"/>
        <end position="78"/>
    </location>
</feature>
<dbReference type="SUPFAM" id="SSF53756">
    <property type="entry name" value="UDP-Glycosyltransferase/glycogen phosphorylase"/>
    <property type="match status" value="1"/>
</dbReference>
<accession>A0A1I4Y723</accession>
<protein>
    <submittedName>
        <fullName evidence="3">Glycosyltransferase involved in cell wall bisynthesis</fullName>
    </submittedName>
</protein>
<feature type="domain" description="Glycosyl transferase family 1" evidence="2">
    <location>
        <begin position="220"/>
        <end position="346"/>
    </location>
</feature>
<reference evidence="3 4" key="1">
    <citation type="submission" date="2016-10" db="EMBL/GenBank/DDBJ databases">
        <authorList>
            <person name="de Groot N.N."/>
        </authorList>
    </citation>
    <scope>NUCLEOTIDE SEQUENCE [LARGE SCALE GENOMIC DNA]</scope>
    <source>
        <strain evidence="3 4">DSM 17794</strain>
    </source>
</reference>
<dbReference type="Pfam" id="PF00534">
    <property type="entry name" value="Glycos_transf_1"/>
    <property type="match status" value="1"/>
</dbReference>
<dbReference type="OrthoDB" id="1395864at2"/>
<dbReference type="InterPro" id="IPR050194">
    <property type="entry name" value="Glycosyltransferase_grp1"/>
</dbReference>
<gene>
    <name evidence="3" type="ORF">SAMN05660413_00543</name>
</gene>
<evidence type="ECO:0000256" key="1">
    <source>
        <dbReference type="SAM" id="MobiDB-lite"/>
    </source>
</evidence>
<dbReference type="AlphaFoldDB" id="A0A1I4Y723"/>
<dbReference type="STRING" id="287099.SAMN05660413_00543"/>
<dbReference type="Gene3D" id="3.40.50.2000">
    <property type="entry name" value="Glycogen Phosphorylase B"/>
    <property type="match status" value="2"/>
</dbReference>
<dbReference type="Proteomes" id="UP000199153">
    <property type="component" value="Unassembled WGS sequence"/>
</dbReference>
<feature type="region of interest" description="Disordered" evidence="1">
    <location>
        <begin position="46"/>
        <end position="78"/>
    </location>
</feature>
<evidence type="ECO:0000313" key="3">
    <source>
        <dbReference type="EMBL" id="SFN33310.1"/>
    </source>
</evidence>
<evidence type="ECO:0000313" key="4">
    <source>
        <dbReference type="Proteomes" id="UP000199153"/>
    </source>
</evidence>
<keyword evidence="4" id="KW-1185">Reference proteome</keyword>
<dbReference type="CDD" id="cd03801">
    <property type="entry name" value="GT4_PimA-like"/>
    <property type="match status" value="1"/>
</dbReference>
<name>A0A1I4Y723_9FLAO</name>
<proteinExistence type="predicted"/>
<dbReference type="GO" id="GO:0016757">
    <property type="term" value="F:glycosyltransferase activity"/>
    <property type="evidence" value="ECO:0007669"/>
    <property type="project" value="InterPro"/>
</dbReference>
<keyword evidence="3" id="KW-0808">Transferase</keyword>
<dbReference type="PANTHER" id="PTHR45947:SF15">
    <property type="entry name" value="TEICHURONIC ACID BIOSYNTHESIS GLYCOSYLTRANSFERASE TUAC-RELATED"/>
    <property type="match status" value="1"/>
</dbReference>
<dbReference type="PANTHER" id="PTHR45947">
    <property type="entry name" value="SULFOQUINOVOSYL TRANSFERASE SQD2"/>
    <property type="match status" value="1"/>
</dbReference>
<sequence length="432" mass="49595">MRFAVFTHVIHREQEDGYYAYSPYVREMNLWFKYVEEAEIVGTIQEKTRNTEQGTRGNGEKEIRGNGEKETGGRGEPYKHSRINFTKIPSFHLLNFPAVLDSFIKIPIIFFKILDVMRRADHLHLRCPGNIGLLAAIAQVFFPKKPKTVKYAGNWDPEAKQPWTYRLQKWILSNTFLSRNIKVLVYGDWAGQSKNIVPFFTASFSEKDREVVEKDFILPYKFVYTGNLVQGKGVFEAIELIESLRTKGVKSELEIYGDGILKDSLSDYIQRHELQDFVILKGRKSLEELKKAYKKAHFVVLLSKSEGWPKTIAEGMWYGCIPVATPVSCVSWMLGEGSRGILVGSEFKVQSSRFNVQGSKFNVQRSTFNACPPGRVQGSANPGEDESLDDILRKVWAVIENPEEMTRMSLAAQEWSQQYTLERFDRAIREMI</sequence>
<dbReference type="InterPro" id="IPR001296">
    <property type="entry name" value="Glyco_trans_1"/>
</dbReference>
<dbReference type="RefSeq" id="WP_093405560.1">
    <property type="nucleotide sequence ID" value="NZ_FOVL01000002.1"/>
</dbReference>
<evidence type="ECO:0000259" key="2">
    <source>
        <dbReference type="Pfam" id="PF00534"/>
    </source>
</evidence>